<keyword evidence="4" id="KW-1185">Reference proteome</keyword>
<dbReference type="Proteomes" id="UP000009888">
    <property type="component" value="Unassembled WGS sequence"/>
</dbReference>
<dbReference type="AlphaFoldDB" id="K9EH68"/>
<evidence type="ECO:0000313" key="3">
    <source>
        <dbReference type="EMBL" id="EKU95993.1"/>
    </source>
</evidence>
<dbReference type="RefSeq" id="WP_007000299.1">
    <property type="nucleotide sequence ID" value="NZ_JH992955.1"/>
</dbReference>
<reference evidence="3 4" key="1">
    <citation type="submission" date="2012-09" db="EMBL/GenBank/DDBJ databases">
        <title>The Genome Sequence of Actinobaculum massiliae ACS-171-V-COL2.</title>
        <authorList>
            <consortium name="The Broad Institute Genome Sequencing Platform"/>
            <person name="Earl A."/>
            <person name="Ward D."/>
            <person name="Feldgarden M."/>
            <person name="Gevers D."/>
            <person name="Saerens B."/>
            <person name="Vaneechoutte M."/>
            <person name="Walker B."/>
            <person name="Young S.K."/>
            <person name="Zeng Q."/>
            <person name="Gargeya S."/>
            <person name="Fitzgerald M."/>
            <person name="Haas B."/>
            <person name="Abouelleil A."/>
            <person name="Alvarado L."/>
            <person name="Arachchi H.M."/>
            <person name="Berlin A."/>
            <person name="Chapman S.B."/>
            <person name="Goldberg J."/>
            <person name="Griggs A."/>
            <person name="Gujja S."/>
            <person name="Hansen M."/>
            <person name="Howarth C."/>
            <person name="Imamovic A."/>
            <person name="Larimer J."/>
            <person name="McCowen C."/>
            <person name="Montmayeur A."/>
            <person name="Murphy C."/>
            <person name="Neiman D."/>
            <person name="Pearson M."/>
            <person name="Priest M."/>
            <person name="Roberts A."/>
            <person name="Saif S."/>
            <person name="Shea T."/>
            <person name="Sisk P."/>
            <person name="Sykes S."/>
            <person name="Wortman J."/>
            <person name="Nusbaum C."/>
            <person name="Birren B."/>
        </authorList>
    </citation>
    <scope>NUCLEOTIDE SEQUENCE [LARGE SCALE GENOMIC DNA]</scope>
    <source>
        <strain evidence="4">ACS-171-V-Col2</strain>
    </source>
</reference>
<keyword evidence="1" id="KW-0175">Coiled coil</keyword>
<name>K9EH68_9ACTO</name>
<organism evidence="3 4">
    <name type="scientific">Actinobaculum massiliense ACS-171-V-Col2</name>
    <dbReference type="NCBI Taxonomy" id="883066"/>
    <lineage>
        <taxon>Bacteria</taxon>
        <taxon>Bacillati</taxon>
        <taxon>Actinomycetota</taxon>
        <taxon>Actinomycetes</taxon>
        <taxon>Actinomycetales</taxon>
        <taxon>Actinomycetaceae</taxon>
        <taxon>Actinobaculum</taxon>
    </lineage>
</organism>
<accession>K9EH68</accession>
<evidence type="ECO:0000256" key="1">
    <source>
        <dbReference type="SAM" id="Coils"/>
    </source>
</evidence>
<dbReference type="EMBL" id="AGWL01000001">
    <property type="protein sequence ID" value="EKU95993.1"/>
    <property type="molecule type" value="Genomic_DNA"/>
</dbReference>
<dbReference type="STRING" id="202789.GCA_001457435_00150"/>
<protein>
    <recommendedName>
        <fullName evidence="2">CT398-like coiled coil hairpin domain-containing protein</fullName>
    </recommendedName>
</protein>
<feature type="domain" description="CT398-like coiled coil hairpin" evidence="2">
    <location>
        <begin position="14"/>
        <end position="189"/>
    </location>
</feature>
<dbReference type="InterPro" id="IPR056003">
    <property type="entry name" value="CT398_CC_hairpin"/>
</dbReference>
<gene>
    <name evidence="3" type="ORF">HMPREF9233_00081</name>
</gene>
<sequence>MKAPREDQLQLLKVAQLDGSINRLERENQKHPLRESVGKLMNGAAGLGKDLQNAQERLEKAKQSLRQAEEQSANLQGQIAQREEKYNAGEGLGSYDLLVLEGEMKTLREKLEVASDSEFAALEEVEAAEGQITDVTAKLENLKVKLAQERRELEEAVEKIVSEQAELRIQRDGLYFPLATALKNVYEHAVLSGGYAVMAMTPDGVTDGGIRLSPVEVARIKNNPEDEIYLSEDYDCIIVPVESR</sequence>
<dbReference type="HOGENOM" id="CLU_073076_0_1_11"/>
<dbReference type="PATRIC" id="fig|883066.3.peg.84"/>
<proteinExistence type="predicted"/>
<evidence type="ECO:0000259" key="2">
    <source>
        <dbReference type="Pfam" id="PF24481"/>
    </source>
</evidence>
<comment type="caution">
    <text evidence="3">The sequence shown here is derived from an EMBL/GenBank/DDBJ whole genome shotgun (WGS) entry which is preliminary data.</text>
</comment>
<evidence type="ECO:0000313" key="4">
    <source>
        <dbReference type="Proteomes" id="UP000009888"/>
    </source>
</evidence>
<feature type="coiled-coil region" evidence="1">
    <location>
        <begin position="44"/>
        <end position="170"/>
    </location>
</feature>
<dbReference type="Gene3D" id="1.10.287.1490">
    <property type="match status" value="1"/>
</dbReference>
<dbReference type="Pfam" id="PF24481">
    <property type="entry name" value="CT398_CC"/>
    <property type="match status" value="1"/>
</dbReference>